<dbReference type="AlphaFoldDB" id="A0A252CC07"/>
<keyword evidence="3" id="KW-0472">Membrane</keyword>
<protein>
    <submittedName>
        <fullName evidence="4">Uncharacterized protein</fullName>
    </submittedName>
</protein>
<evidence type="ECO:0000313" key="4">
    <source>
        <dbReference type="EMBL" id="OUK03869.1"/>
    </source>
</evidence>
<keyword evidence="3" id="KW-1133">Transmembrane helix</keyword>
<evidence type="ECO:0000256" key="3">
    <source>
        <dbReference type="SAM" id="Phobius"/>
    </source>
</evidence>
<keyword evidence="3" id="KW-0812">Transmembrane</keyword>
<dbReference type="Proteomes" id="UP000194606">
    <property type="component" value="Unassembled WGS sequence"/>
</dbReference>
<name>A0A252CC07_9LACT</name>
<keyword evidence="1" id="KW-0175">Coiled coil</keyword>
<feature type="compositionally biased region" description="Basic and acidic residues" evidence="2">
    <location>
        <begin position="173"/>
        <end position="201"/>
    </location>
</feature>
<evidence type="ECO:0000256" key="2">
    <source>
        <dbReference type="SAM" id="MobiDB-lite"/>
    </source>
</evidence>
<dbReference type="EMBL" id="MUIZ01000006">
    <property type="protein sequence ID" value="OUK03869.1"/>
    <property type="molecule type" value="Genomic_DNA"/>
</dbReference>
<comment type="caution">
    <text evidence="4">The sequence shown here is derived from an EMBL/GenBank/DDBJ whole genome shotgun (WGS) entry which is preliminary data.</text>
</comment>
<reference evidence="4 5" key="1">
    <citation type="submission" date="2017-02" db="EMBL/GenBank/DDBJ databases">
        <authorList>
            <person name="Peterson S.W."/>
        </authorList>
    </citation>
    <scope>NUCLEOTIDE SEQUENCE [LARGE SCALE GENOMIC DNA]</scope>
    <source>
        <strain evidence="4">159469</strain>
    </source>
</reference>
<evidence type="ECO:0000313" key="5">
    <source>
        <dbReference type="Proteomes" id="UP000194606"/>
    </source>
</evidence>
<feature type="region of interest" description="Disordered" evidence="2">
    <location>
        <begin position="173"/>
        <end position="224"/>
    </location>
</feature>
<accession>A0A252CC07</accession>
<proteinExistence type="predicted"/>
<feature type="compositionally biased region" description="Basic and acidic residues" evidence="2">
    <location>
        <begin position="211"/>
        <end position="224"/>
    </location>
</feature>
<feature type="transmembrane region" description="Helical" evidence="3">
    <location>
        <begin position="568"/>
        <end position="592"/>
    </location>
</feature>
<sequence>MQLFKKKTTLKDDYFLKLSLSKANKQKIQSFMVNDEEKRFFPQITFENVERIFDELSNQLTDEESFFISKIELVLNQEGVTSTEDELFLTDFEITCDYENILKPLSEAMFNLMPFSAVPFEDKLNYLKEVFEAWQESTQLGEEYLPLLPDFEWDDEDYVEFIVPFYQNRDKAEDQVEEFEKNEPIEKPTSETHELEEKEISEISMESSEEVLEKDKTSEKSIQEEEVTKNPLSIILLEEKIDFKPCSFTYFGMKTTSPDVFVPLSITEKIEAINKEVDQLNRESNALQKSIFEKKMAKFEVEKKNQLAIHLKNLDKRVQLKNELIHNASRRLEETLVFETKRAKNKEELDLLEEKKAYEQRVATIQHESSFALEEKIKQVKNESKNQVHNEISNLLADETAKLKEFLDESLLDLQIEKKKEAERVQQELHRLSESQQKTIETYYKQSLALPLNVELHTLVKPKEVIKNVGQAQEFGTFRDFNYPEIEKNKQESVIDDTPSVSKESEQEATQERLEELTQVFTHDNTQENIHKDDEPQIQEKLDEMYEQSATKESIFSTLRLRYKQNPILTAMTCIAILAICLLSFSGGWVLFSNLAK</sequence>
<organism evidence="4 5">
    <name type="scientific">Lactococcus petauri</name>
    <dbReference type="NCBI Taxonomy" id="1940789"/>
    <lineage>
        <taxon>Bacteria</taxon>
        <taxon>Bacillati</taxon>
        <taxon>Bacillota</taxon>
        <taxon>Bacilli</taxon>
        <taxon>Lactobacillales</taxon>
        <taxon>Streptococcaceae</taxon>
        <taxon>Lactococcus</taxon>
    </lineage>
</organism>
<dbReference type="RefSeq" id="WP_086583125.1">
    <property type="nucleotide sequence ID" value="NZ_MUIZ01000006.1"/>
</dbReference>
<gene>
    <name evidence="4" type="ORF">BZZ03_09470</name>
</gene>
<feature type="coiled-coil region" evidence="1">
    <location>
        <begin position="270"/>
        <end position="361"/>
    </location>
</feature>
<evidence type="ECO:0000256" key="1">
    <source>
        <dbReference type="SAM" id="Coils"/>
    </source>
</evidence>